<reference evidence="11" key="1">
    <citation type="submission" date="2017-02" db="UniProtKB">
        <authorList>
            <consortium name="WormBaseParasite"/>
        </authorList>
    </citation>
    <scope>IDENTIFICATION</scope>
</reference>
<keyword evidence="4 7" id="KW-0863">Zinc-finger</keyword>
<accession>A0A0R3X1X8</accession>
<evidence type="ECO:0000256" key="1">
    <source>
        <dbReference type="ARBA" id="ARBA00004123"/>
    </source>
</evidence>
<dbReference type="STRING" id="6205.A0A0R3X1X8"/>
<organism evidence="11">
    <name type="scientific">Hydatigena taeniaeformis</name>
    <name type="common">Feline tapeworm</name>
    <name type="synonym">Taenia taeniaeformis</name>
    <dbReference type="NCBI Taxonomy" id="6205"/>
    <lineage>
        <taxon>Eukaryota</taxon>
        <taxon>Metazoa</taxon>
        <taxon>Spiralia</taxon>
        <taxon>Lophotrochozoa</taxon>
        <taxon>Platyhelminthes</taxon>
        <taxon>Cestoda</taxon>
        <taxon>Eucestoda</taxon>
        <taxon>Cyclophyllidea</taxon>
        <taxon>Taeniidae</taxon>
        <taxon>Hydatigera</taxon>
    </lineage>
</organism>
<keyword evidence="2" id="KW-0479">Metal-binding</keyword>
<dbReference type="InterPro" id="IPR013087">
    <property type="entry name" value="Znf_C2H2_type"/>
</dbReference>
<dbReference type="OrthoDB" id="654211at2759"/>
<evidence type="ECO:0000313" key="10">
    <source>
        <dbReference type="Proteomes" id="UP000274429"/>
    </source>
</evidence>
<keyword evidence="6" id="KW-0539">Nucleus</keyword>
<dbReference type="Gene3D" id="3.30.160.60">
    <property type="entry name" value="Classic Zinc Finger"/>
    <property type="match status" value="2"/>
</dbReference>
<gene>
    <name evidence="9" type="ORF">TTAC_LOCUS7234</name>
</gene>
<keyword evidence="10" id="KW-1185">Reference proteome</keyword>
<name>A0A0R3X1X8_HYDTA</name>
<dbReference type="Pfam" id="PF00096">
    <property type="entry name" value="zf-C2H2"/>
    <property type="match status" value="4"/>
</dbReference>
<keyword evidence="3" id="KW-0677">Repeat</keyword>
<dbReference type="GO" id="GO:0008270">
    <property type="term" value="F:zinc ion binding"/>
    <property type="evidence" value="ECO:0007669"/>
    <property type="project" value="UniProtKB-KW"/>
</dbReference>
<feature type="domain" description="C2H2-type" evidence="8">
    <location>
        <begin position="323"/>
        <end position="350"/>
    </location>
</feature>
<sequence length="402" mass="44807">MPNLRQSPAYLLNFLIPLDDWYFLAVISQLLPPPTDFSVASILGLSPSSGELSKRPTLSAKFEAAYACITRRFNSFDVASILSSPSTAATVNSSSMFSVKHYNTSLIPQLDGGDNEKVLSIDTSTPSSFQPVISSVTSSFTRIVALPESCALPVSCNTTMPLHPHRHTLPLLSSEFTLQSPSYTDHNYCLDSVTLFNVISTNANTNIVSPTNTALNFPAVRVPGNATNDGTKYEDENNKRVRSFASSDEVVNDAEEKYGEVEKEGQALWRCRKCGKTYNSSSSLRMHKRSHSRSWKCRYCEKAFSRNWLLEGHERTHTGEKPFFCPTCQRAFADRSNMRAHMQTHLMVKRCRCPHCPRSFTRRSLLYRHVEKCPLSAFVTNKVPAASTVKAAINLDTINLAN</sequence>
<dbReference type="InterPro" id="IPR036236">
    <property type="entry name" value="Znf_C2H2_sf"/>
</dbReference>
<dbReference type="AlphaFoldDB" id="A0A0R3X1X8"/>
<protein>
    <submittedName>
        <fullName evidence="11">Zinc finger protein</fullName>
    </submittedName>
</protein>
<proteinExistence type="predicted"/>
<evidence type="ECO:0000256" key="6">
    <source>
        <dbReference type="ARBA" id="ARBA00023242"/>
    </source>
</evidence>
<dbReference type="Proteomes" id="UP000274429">
    <property type="component" value="Unassembled WGS sequence"/>
</dbReference>
<dbReference type="InterPro" id="IPR050527">
    <property type="entry name" value="Snail/Krueppel_Znf"/>
</dbReference>
<dbReference type="SUPFAM" id="SSF57667">
    <property type="entry name" value="beta-beta-alpha zinc fingers"/>
    <property type="match status" value="2"/>
</dbReference>
<dbReference type="WBParaSite" id="TTAC_0000724901-mRNA-1">
    <property type="protein sequence ID" value="TTAC_0000724901-mRNA-1"/>
    <property type="gene ID" value="TTAC_0000724901"/>
</dbReference>
<dbReference type="PROSITE" id="PS00028">
    <property type="entry name" value="ZINC_FINGER_C2H2_1"/>
    <property type="match status" value="3"/>
</dbReference>
<evidence type="ECO:0000256" key="3">
    <source>
        <dbReference type="ARBA" id="ARBA00022737"/>
    </source>
</evidence>
<dbReference type="PROSITE" id="PS50157">
    <property type="entry name" value="ZINC_FINGER_C2H2_2"/>
    <property type="match status" value="3"/>
</dbReference>
<dbReference type="SMART" id="SM00355">
    <property type="entry name" value="ZnF_C2H2"/>
    <property type="match status" value="4"/>
</dbReference>
<evidence type="ECO:0000259" key="8">
    <source>
        <dbReference type="PROSITE" id="PS50157"/>
    </source>
</evidence>
<dbReference type="EMBL" id="UYWX01020355">
    <property type="protein sequence ID" value="VDM31580.1"/>
    <property type="molecule type" value="Genomic_DNA"/>
</dbReference>
<feature type="domain" description="C2H2-type" evidence="8">
    <location>
        <begin position="269"/>
        <end position="296"/>
    </location>
</feature>
<evidence type="ECO:0000313" key="9">
    <source>
        <dbReference type="EMBL" id="VDM31580.1"/>
    </source>
</evidence>
<dbReference type="PANTHER" id="PTHR24388">
    <property type="entry name" value="ZINC FINGER PROTEIN"/>
    <property type="match status" value="1"/>
</dbReference>
<evidence type="ECO:0000256" key="5">
    <source>
        <dbReference type="ARBA" id="ARBA00022833"/>
    </source>
</evidence>
<keyword evidence="5" id="KW-0862">Zinc</keyword>
<dbReference type="PANTHER" id="PTHR24388:SF54">
    <property type="entry name" value="PROTEIN ESCARGOT"/>
    <property type="match status" value="1"/>
</dbReference>
<evidence type="ECO:0000256" key="7">
    <source>
        <dbReference type="PROSITE-ProRule" id="PRU00042"/>
    </source>
</evidence>
<dbReference type="FunFam" id="3.30.160.60:FF:002343">
    <property type="entry name" value="Zinc finger protein 33A"/>
    <property type="match status" value="1"/>
</dbReference>
<dbReference type="GO" id="GO:0005634">
    <property type="term" value="C:nucleus"/>
    <property type="evidence" value="ECO:0007669"/>
    <property type="project" value="UniProtKB-SubCell"/>
</dbReference>
<dbReference type="GO" id="GO:0000978">
    <property type="term" value="F:RNA polymerase II cis-regulatory region sequence-specific DNA binding"/>
    <property type="evidence" value="ECO:0007669"/>
    <property type="project" value="TreeGrafter"/>
</dbReference>
<comment type="subcellular location">
    <subcellularLocation>
        <location evidence="1">Nucleus</location>
    </subcellularLocation>
</comment>
<evidence type="ECO:0000256" key="4">
    <source>
        <dbReference type="ARBA" id="ARBA00022771"/>
    </source>
</evidence>
<evidence type="ECO:0000313" key="11">
    <source>
        <dbReference type="WBParaSite" id="TTAC_0000724901-mRNA-1"/>
    </source>
</evidence>
<feature type="domain" description="C2H2-type" evidence="8">
    <location>
        <begin position="295"/>
        <end position="322"/>
    </location>
</feature>
<reference evidence="9 10" key="2">
    <citation type="submission" date="2018-11" db="EMBL/GenBank/DDBJ databases">
        <authorList>
            <consortium name="Pathogen Informatics"/>
        </authorList>
    </citation>
    <scope>NUCLEOTIDE SEQUENCE [LARGE SCALE GENOMIC DNA]</scope>
</reference>
<dbReference type="GO" id="GO:0000981">
    <property type="term" value="F:DNA-binding transcription factor activity, RNA polymerase II-specific"/>
    <property type="evidence" value="ECO:0007669"/>
    <property type="project" value="TreeGrafter"/>
</dbReference>
<evidence type="ECO:0000256" key="2">
    <source>
        <dbReference type="ARBA" id="ARBA00022723"/>
    </source>
</evidence>